<dbReference type="EMBL" id="JACEFF010000810">
    <property type="protein sequence ID" value="KAH9630812.1"/>
    <property type="molecule type" value="Genomic_DNA"/>
</dbReference>
<gene>
    <name evidence="6" type="ORF">HF086_001040</name>
    <name evidence="5" type="ORF">HW555_007728</name>
</gene>
<dbReference type="PANTHER" id="PTHR10380:SF173">
    <property type="entry name" value="CUTICULAR PROTEIN 47EF, ISOFORM C-RELATED"/>
    <property type="match status" value="1"/>
</dbReference>
<dbReference type="PANTHER" id="PTHR10380">
    <property type="entry name" value="CUTICLE PROTEIN"/>
    <property type="match status" value="1"/>
</dbReference>
<accession>A0A835L3D7</accession>
<comment type="caution">
    <text evidence="5">The sequence shown here is derived from an EMBL/GenBank/DDBJ whole genome shotgun (WGS) entry which is preliminary data.</text>
</comment>
<dbReference type="AlphaFoldDB" id="A0A835L3D7"/>
<evidence type="ECO:0000256" key="3">
    <source>
        <dbReference type="PROSITE-ProRule" id="PRU00497"/>
    </source>
</evidence>
<evidence type="ECO:0000313" key="6">
    <source>
        <dbReference type="EMBL" id="KAH9630812.1"/>
    </source>
</evidence>
<dbReference type="PRINTS" id="PR00947">
    <property type="entry name" value="CUTICLE"/>
</dbReference>
<name>A0A835L3D7_SPOEX</name>
<evidence type="ECO:0000256" key="4">
    <source>
        <dbReference type="SAM" id="SignalP"/>
    </source>
</evidence>
<evidence type="ECO:0000313" key="5">
    <source>
        <dbReference type="EMBL" id="KAF9414331.1"/>
    </source>
</evidence>
<evidence type="ECO:0000313" key="7">
    <source>
        <dbReference type="Proteomes" id="UP000648187"/>
    </source>
</evidence>
<evidence type="ECO:0000256" key="1">
    <source>
        <dbReference type="ARBA" id="ARBA00022460"/>
    </source>
</evidence>
<proteinExistence type="predicted"/>
<dbReference type="InterPro" id="IPR050468">
    <property type="entry name" value="Cuticle_Struct_Prot"/>
</dbReference>
<keyword evidence="2 4" id="KW-0732">Signal</keyword>
<dbReference type="GO" id="GO:0008010">
    <property type="term" value="F:structural constituent of chitin-based larval cuticle"/>
    <property type="evidence" value="ECO:0007669"/>
    <property type="project" value="TreeGrafter"/>
</dbReference>
<dbReference type="Proteomes" id="UP000814243">
    <property type="component" value="Unassembled WGS sequence"/>
</dbReference>
<feature type="signal peptide" evidence="4">
    <location>
        <begin position="1"/>
        <end position="17"/>
    </location>
</feature>
<sequence>MQKIVLIALAMFAMAAAAPQQGNPAEHPVYILKQDSDITPDGYTFDFETSDGTARQEKGTLKQVGENHQALEVSGSYKYVGTDGLIYTVNFVADEHGFQPQEHVEHPQQ</sequence>
<dbReference type="Proteomes" id="UP000648187">
    <property type="component" value="Unassembled WGS sequence"/>
</dbReference>
<reference evidence="5" key="1">
    <citation type="submission" date="2020-08" db="EMBL/GenBank/DDBJ databases">
        <title>Spodoptera exigua strain:BAW_Kor-Di-RS1 Genome sequencing and assembly.</title>
        <authorList>
            <person name="Kim J."/>
            <person name="Nam H.Y."/>
            <person name="Kwon M."/>
            <person name="Choi J.H."/>
            <person name="Cho S.R."/>
            <person name="Kim G.-H."/>
        </authorList>
    </citation>
    <scope>NUCLEOTIDE SEQUENCE</scope>
    <source>
        <strain evidence="5">BAW_Kor-Di-RS1</strain>
        <tissue evidence="5">Whole-body</tissue>
    </source>
</reference>
<evidence type="ECO:0008006" key="8">
    <source>
        <dbReference type="Google" id="ProtNLM"/>
    </source>
</evidence>
<dbReference type="InterPro" id="IPR031311">
    <property type="entry name" value="CHIT_BIND_RR_consensus"/>
</dbReference>
<feature type="chain" id="PRO_5032570553" description="Cuticular protein RR-1" evidence="4">
    <location>
        <begin position="18"/>
        <end position="109"/>
    </location>
</feature>
<evidence type="ECO:0000256" key="2">
    <source>
        <dbReference type="ARBA" id="ARBA00022729"/>
    </source>
</evidence>
<keyword evidence="7" id="KW-1185">Reference proteome</keyword>
<protein>
    <recommendedName>
        <fullName evidence="8">Cuticular protein RR-1</fullName>
    </recommendedName>
</protein>
<dbReference type="PROSITE" id="PS00233">
    <property type="entry name" value="CHIT_BIND_RR_1"/>
    <property type="match status" value="1"/>
</dbReference>
<dbReference type="Pfam" id="PF00379">
    <property type="entry name" value="Chitin_bind_4"/>
    <property type="match status" value="1"/>
</dbReference>
<organism evidence="5 7">
    <name type="scientific">Spodoptera exigua</name>
    <name type="common">Beet armyworm</name>
    <name type="synonym">Noctua fulgens</name>
    <dbReference type="NCBI Taxonomy" id="7107"/>
    <lineage>
        <taxon>Eukaryota</taxon>
        <taxon>Metazoa</taxon>
        <taxon>Ecdysozoa</taxon>
        <taxon>Arthropoda</taxon>
        <taxon>Hexapoda</taxon>
        <taxon>Insecta</taxon>
        <taxon>Pterygota</taxon>
        <taxon>Neoptera</taxon>
        <taxon>Endopterygota</taxon>
        <taxon>Lepidoptera</taxon>
        <taxon>Glossata</taxon>
        <taxon>Ditrysia</taxon>
        <taxon>Noctuoidea</taxon>
        <taxon>Noctuidae</taxon>
        <taxon>Amphipyrinae</taxon>
        <taxon>Spodoptera</taxon>
    </lineage>
</organism>
<dbReference type="InterPro" id="IPR000618">
    <property type="entry name" value="Insect_cuticle"/>
</dbReference>
<dbReference type="EMBL" id="JACKWZ010000136">
    <property type="protein sequence ID" value="KAF9414331.1"/>
    <property type="molecule type" value="Genomic_DNA"/>
</dbReference>
<dbReference type="GO" id="GO:0062129">
    <property type="term" value="C:chitin-based extracellular matrix"/>
    <property type="evidence" value="ECO:0007669"/>
    <property type="project" value="TreeGrafter"/>
</dbReference>
<keyword evidence="1 3" id="KW-0193">Cuticle</keyword>
<dbReference type="PROSITE" id="PS51155">
    <property type="entry name" value="CHIT_BIND_RR_2"/>
    <property type="match status" value="1"/>
</dbReference>
<reference evidence="6" key="2">
    <citation type="journal article" date="2021" name="G3 (Bethesda)">
        <title>Genome and transcriptome analysis of the beet armyworm Spodoptera exigua reveals targets for pest control. .</title>
        <authorList>
            <person name="Simon S."/>
            <person name="Breeschoten T."/>
            <person name="Jansen H.J."/>
            <person name="Dirks R.P."/>
            <person name="Schranz M.E."/>
            <person name="Ros V.I.D."/>
        </authorList>
    </citation>
    <scope>NUCLEOTIDE SEQUENCE</scope>
    <source>
        <strain evidence="6">TB_SE_WUR_2020</strain>
    </source>
</reference>